<dbReference type="InterPro" id="IPR013883">
    <property type="entry name" value="TF_Iwr1_dom"/>
</dbReference>
<feature type="non-terminal residue" evidence="4">
    <location>
        <position position="1"/>
    </location>
</feature>
<evidence type="ECO:0000259" key="3">
    <source>
        <dbReference type="Pfam" id="PF08574"/>
    </source>
</evidence>
<evidence type="ECO:0000313" key="4">
    <source>
        <dbReference type="EMBL" id="KAK3022942.1"/>
    </source>
</evidence>
<feature type="compositionally biased region" description="Basic and acidic residues" evidence="2">
    <location>
        <begin position="302"/>
        <end position="313"/>
    </location>
</feature>
<protein>
    <recommendedName>
        <fullName evidence="3">Transcription factor Iwr1 domain-containing protein</fullName>
    </recommendedName>
</protein>
<evidence type="ECO:0000313" key="5">
    <source>
        <dbReference type="Proteomes" id="UP001188597"/>
    </source>
</evidence>
<proteinExistence type="inferred from homology"/>
<dbReference type="Pfam" id="PF08574">
    <property type="entry name" value="Iwr1"/>
    <property type="match status" value="1"/>
</dbReference>
<comment type="similarity">
    <text evidence="1">Belongs to the IWR1/SLC7A6OS family.</text>
</comment>
<sequence>ATPSMACAAESSSAPPDNDKPVIVRVKRRASQSSLEAFWLEINERPLKRPLLGFESLSLSDSSAKVEEALKVKKVFVQHVETVSSSEPGSTVAVESDAKRKDQRRTFRTEIKEDKLLEKAKGQQEICLEVYSMLCNLPFFFHGHQLLSKNARFEQIWRHRKGKKEAMHDEAIHDICRLYDVVRVDADETSTNVQEKEDLEDDMMMPTSKDDYVYDLYAVKNGISMAEEDASNLFPLVQVDDDDGFYAGPDASEYESDDSNAENNPLNDYPDEESSDDAEVESRTSDDKSEEDECSTASGKSSEVESLGHHDFSDGGDPLFEDDIYGDDDYDVYGCDEDDDGDDEDWR</sequence>
<evidence type="ECO:0000256" key="1">
    <source>
        <dbReference type="ARBA" id="ARBA00010218"/>
    </source>
</evidence>
<comment type="caution">
    <text evidence="4">The sequence shown here is derived from an EMBL/GenBank/DDBJ whole genome shotgun (WGS) entry which is preliminary data.</text>
</comment>
<feature type="compositionally biased region" description="Acidic residues" evidence="2">
    <location>
        <begin position="269"/>
        <end position="279"/>
    </location>
</feature>
<keyword evidence="5" id="KW-1185">Reference proteome</keyword>
<name>A0AA88WA66_9ASTE</name>
<gene>
    <name evidence="4" type="ORF">RJ639_046760</name>
</gene>
<feature type="domain" description="Transcription factor Iwr1" evidence="3">
    <location>
        <begin position="210"/>
        <end position="273"/>
    </location>
</feature>
<dbReference type="Proteomes" id="UP001188597">
    <property type="component" value="Unassembled WGS sequence"/>
</dbReference>
<evidence type="ECO:0000256" key="2">
    <source>
        <dbReference type="SAM" id="MobiDB-lite"/>
    </source>
</evidence>
<dbReference type="EMBL" id="JAVXUP010000684">
    <property type="protein sequence ID" value="KAK3022942.1"/>
    <property type="molecule type" value="Genomic_DNA"/>
</dbReference>
<accession>A0AA88WA66</accession>
<feature type="compositionally biased region" description="Acidic residues" evidence="2">
    <location>
        <begin position="319"/>
        <end position="347"/>
    </location>
</feature>
<dbReference type="PANTHER" id="PTHR31934">
    <property type="entry name" value="ALPHA/BETA-HYDROLASES SUPERFAMILY PROTEIN"/>
    <property type="match status" value="1"/>
</dbReference>
<feature type="region of interest" description="Disordered" evidence="2">
    <location>
        <begin position="1"/>
        <end position="21"/>
    </location>
</feature>
<organism evidence="4 5">
    <name type="scientific">Escallonia herrerae</name>
    <dbReference type="NCBI Taxonomy" id="1293975"/>
    <lineage>
        <taxon>Eukaryota</taxon>
        <taxon>Viridiplantae</taxon>
        <taxon>Streptophyta</taxon>
        <taxon>Embryophyta</taxon>
        <taxon>Tracheophyta</taxon>
        <taxon>Spermatophyta</taxon>
        <taxon>Magnoliopsida</taxon>
        <taxon>eudicotyledons</taxon>
        <taxon>Gunneridae</taxon>
        <taxon>Pentapetalae</taxon>
        <taxon>asterids</taxon>
        <taxon>campanulids</taxon>
        <taxon>Escalloniales</taxon>
        <taxon>Escalloniaceae</taxon>
        <taxon>Escallonia</taxon>
    </lineage>
</organism>
<reference evidence="4" key="1">
    <citation type="submission" date="2022-12" db="EMBL/GenBank/DDBJ databases">
        <title>Draft genome assemblies for two species of Escallonia (Escalloniales).</title>
        <authorList>
            <person name="Chanderbali A."/>
            <person name="Dervinis C."/>
            <person name="Anghel I."/>
            <person name="Soltis D."/>
            <person name="Soltis P."/>
            <person name="Zapata F."/>
        </authorList>
    </citation>
    <scope>NUCLEOTIDE SEQUENCE</scope>
    <source>
        <strain evidence="4">UCBG64.0493</strain>
        <tissue evidence="4">Leaf</tissue>
    </source>
</reference>
<dbReference type="PANTHER" id="PTHR31934:SF2">
    <property type="entry name" value="RNA-DIRECTED DNA METHYLATION 4"/>
    <property type="match status" value="1"/>
</dbReference>
<dbReference type="AlphaFoldDB" id="A0AA88WA66"/>
<feature type="region of interest" description="Disordered" evidence="2">
    <location>
        <begin position="244"/>
        <end position="347"/>
    </location>
</feature>